<keyword evidence="2" id="KW-1133">Transmembrane helix</keyword>
<feature type="region of interest" description="Disordered" evidence="1">
    <location>
        <begin position="220"/>
        <end position="251"/>
    </location>
</feature>
<evidence type="ECO:0000256" key="2">
    <source>
        <dbReference type="SAM" id="Phobius"/>
    </source>
</evidence>
<dbReference type="Proteomes" id="UP000075714">
    <property type="component" value="Unassembled WGS sequence"/>
</dbReference>
<dbReference type="EMBL" id="LSYV01000003">
    <property type="protein sequence ID" value="KXZ56105.1"/>
    <property type="molecule type" value="Genomic_DNA"/>
</dbReference>
<keyword evidence="2" id="KW-0812">Transmembrane</keyword>
<protein>
    <submittedName>
        <fullName evidence="3">Uncharacterized protein</fullName>
    </submittedName>
</protein>
<evidence type="ECO:0000256" key="1">
    <source>
        <dbReference type="SAM" id="MobiDB-lite"/>
    </source>
</evidence>
<gene>
    <name evidence="3" type="ORF">GPECTOR_2g987</name>
</gene>
<dbReference type="InterPro" id="IPR027417">
    <property type="entry name" value="P-loop_NTPase"/>
</dbReference>
<feature type="region of interest" description="Disordered" evidence="1">
    <location>
        <begin position="1"/>
        <end position="64"/>
    </location>
</feature>
<organism evidence="3 4">
    <name type="scientific">Gonium pectorale</name>
    <name type="common">Green alga</name>
    <dbReference type="NCBI Taxonomy" id="33097"/>
    <lineage>
        <taxon>Eukaryota</taxon>
        <taxon>Viridiplantae</taxon>
        <taxon>Chlorophyta</taxon>
        <taxon>core chlorophytes</taxon>
        <taxon>Chlorophyceae</taxon>
        <taxon>CS clade</taxon>
        <taxon>Chlamydomonadales</taxon>
        <taxon>Volvocaceae</taxon>
        <taxon>Gonium</taxon>
    </lineage>
</organism>
<accession>A0A150H222</accession>
<keyword evidence="4" id="KW-1185">Reference proteome</keyword>
<dbReference type="AlphaFoldDB" id="A0A150H222"/>
<sequence>MLPLLGAPTLGGGPGPAPTAPASAAPGADAAASSSGAAAEPATPPSGRAPGGGPFGGGPSTSSGPGAVYSLPDLSRCDCAAFVFDSSSAESWAWAQRSMLTLCSLPGCETLPVLLVAAKDDVGMCEELRRAVEAACSDLALPAPLSVSAADPAAMGRVFRSILSACFLTPESHIPDTPARKGRRRFQRQVIIGGAAAGALVLAGAALWLSWSGGDKDGGAAKEGGGGGGGKGGAGGRSAAGGGSGGAAGPDAGAAPGANVLQSLFGVPTLGDKLHSLFR</sequence>
<dbReference type="SUPFAM" id="SSF52540">
    <property type="entry name" value="P-loop containing nucleoside triphosphate hydrolases"/>
    <property type="match status" value="1"/>
</dbReference>
<comment type="caution">
    <text evidence="3">The sequence shown here is derived from an EMBL/GenBank/DDBJ whole genome shotgun (WGS) entry which is preliminary data.</text>
</comment>
<keyword evidence="2" id="KW-0472">Membrane</keyword>
<reference evidence="4" key="1">
    <citation type="journal article" date="2016" name="Nat. Commun.">
        <title>The Gonium pectorale genome demonstrates co-option of cell cycle regulation during the evolution of multicellularity.</title>
        <authorList>
            <person name="Hanschen E.R."/>
            <person name="Marriage T.N."/>
            <person name="Ferris P.J."/>
            <person name="Hamaji T."/>
            <person name="Toyoda A."/>
            <person name="Fujiyama A."/>
            <person name="Neme R."/>
            <person name="Noguchi H."/>
            <person name="Minakuchi Y."/>
            <person name="Suzuki M."/>
            <person name="Kawai-Toyooka H."/>
            <person name="Smith D.R."/>
            <person name="Sparks H."/>
            <person name="Anderson J."/>
            <person name="Bakaric R."/>
            <person name="Luria V."/>
            <person name="Karger A."/>
            <person name="Kirschner M.W."/>
            <person name="Durand P.M."/>
            <person name="Michod R.E."/>
            <person name="Nozaki H."/>
            <person name="Olson B.J."/>
        </authorList>
    </citation>
    <scope>NUCLEOTIDE SEQUENCE [LARGE SCALE GENOMIC DNA]</scope>
    <source>
        <strain evidence="4">NIES-2863</strain>
    </source>
</reference>
<feature type="compositionally biased region" description="Low complexity" evidence="1">
    <location>
        <begin position="20"/>
        <end position="48"/>
    </location>
</feature>
<dbReference type="Gene3D" id="3.40.50.300">
    <property type="entry name" value="P-loop containing nucleotide triphosphate hydrolases"/>
    <property type="match status" value="1"/>
</dbReference>
<evidence type="ECO:0000313" key="3">
    <source>
        <dbReference type="EMBL" id="KXZ56105.1"/>
    </source>
</evidence>
<name>A0A150H222_GONPE</name>
<feature type="transmembrane region" description="Helical" evidence="2">
    <location>
        <begin position="190"/>
        <end position="211"/>
    </location>
</feature>
<dbReference type="STRING" id="33097.A0A150H222"/>
<feature type="compositionally biased region" description="Gly residues" evidence="1">
    <location>
        <begin position="221"/>
        <end position="248"/>
    </location>
</feature>
<evidence type="ECO:0000313" key="4">
    <source>
        <dbReference type="Proteomes" id="UP000075714"/>
    </source>
</evidence>
<feature type="compositionally biased region" description="Gly residues" evidence="1">
    <location>
        <begin position="49"/>
        <end position="59"/>
    </location>
</feature>
<proteinExistence type="predicted"/>